<keyword evidence="2" id="KW-1185">Reference proteome</keyword>
<dbReference type="Proteomes" id="UP000269221">
    <property type="component" value="Unassembled WGS sequence"/>
</dbReference>
<organism evidence="1 2">
    <name type="scientific">Hirundo rustica rustica</name>
    <dbReference type="NCBI Taxonomy" id="333673"/>
    <lineage>
        <taxon>Eukaryota</taxon>
        <taxon>Metazoa</taxon>
        <taxon>Chordata</taxon>
        <taxon>Craniata</taxon>
        <taxon>Vertebrata</taxon>
        <taxon>Euteleostomi</taxon>
        <taxon>Archelosauria</taxon>
        <taxon>Archosauria</taxon>
        <taxon>Dinosauria</taxon>
        <taxon>Saurischia</taxon>
        <taxon>Theropoda</taxon>
        <taxon>Coelurosauria</taxon>
        <taxon>Aves</taxon>
        <taxon>Neognathae</taxon>
        <taxon>Neoaves</taxon>
        <taxon>Telluraves</taxon>
        <taxon>Australaves</taxon>
        <taxon>Passeriformes</taxon>
        <taxon>Sylvioidea</taxon>
        <taxon>Hirundinidae</taxon>
        <taxon>Hirundo</taxon>
    </lineage>
</organism>
<accession>A0A3M0KJK6</accession>
<sequence length="182" mass="20458">MDSGTESTLSKSANNTKLYGVSCMLEGKDATQRNLNRLEEWACASFIKFNKTKGKVPHLDRGNPKHKCRLSREWIESSPCEDLDLLVAEKLDMSGLYKLAAKVINHVLGCIKSSVASRAREVLLPPQSALMRPHLKVLRPVLGPQHEKDMDVLKQVHRKDMEMLTGLEHLSSEDRLRDLGLS</sequence>
<dbReference type="EMBL" id="QRBI01000106">
    <property type="protein sequence ID" value="RMC12821.1"/>
    <property type="molecule type" value="Genomic_DNA"/>
</dbReference>
<dbReference type="AlphaFoldDB" id="A0A3M0KJK6"/>
<name>A0A3M0KJK6_HIRRU</name>
<evidence type="ECO:0000313" key="2">
    <source>
        <dbReference type="Proteomes" id="UP000269221"/>
    </source>
</evidence>
<reference evidence="1 2" key="1">
    <citation type="submission" date="2018-07" db="EMBL/GenBank/DDBJ databases">
        <title>A high quality draft genome assembly of the barn swallow (H. rustica rustica).</title>
        <authorList>
            <person name="Formenti G."/>
            <person name="Chiara M."/>
            <person name="Poveda L."/>
            <person name="Francoijs K.-J."/>
            <person name="Bonisoli-Alquati A."/>
            <person name="Canova L."/>
            <person name="Gianfranceschi L."/>
            <person name="Horner D.S."/>
            <person name="Saino N."/>
        </authorList>
    </citation>
    <scope>NUCLEOTIDE SEQUENCE [LARGE SCALE GENOMIC DNA]</scope>
    <source>
        <strain evidence="1">Chelidonia</strain>
        <tissue evidence="1">Blood</tissue>
    </source>
</reference>
<proteinExistence type="predicted"/>
<dbReference type="PANTHER" id="PTHR33332">
    <property type="entry name" value="REVERSE TRANSCRIPTASE DOMAIN-CONTAINING PROTEIN"/>
    <property type="match status" value="1"/>
</dbReference>
<comment type="caution">
    <text evidence="1">The sequence shown here is derived from an EMBL/GenBank/DDBJ whole genome shotgun (WGS) entry which is preliminary data.</text>
</comment>
<protein>
    <submittedName>
        <fullName evidence="1">Uncharacterized protein</fullName>
    </submittedName>
</protein>
<dbReference type="STRING" id="333673.A0A3M0KJK6"/>
<evidence type="ECO:0000313" key="1">
    <source>
        <dbReference type="EMBL" id="RMC12821.1"/>
    </source>
</evidence>
<dbReference type="OrthoDB" id="10056483at2759"/>
<gene>
    <name evidence="1" type="ORF">DUI87_10346</name>
</gene>